<accession>A0A242K6T5</accession>
<feature type="transmembrane region" description="Helical" evidence="1">
    <location>
        <begin position="9"/>
        <end position="31"/>
    </location>
</feature>
<name>A0A242K6T5_9ENTE</name>
<evidence type="ECO:0000256" key="1">
    <source>
        <dbReference type="SAM" id="Phobius"/>
    </source>
</evidence>
<keyword evidence="1" id="KW-0472">Membrane</keyword>
<dbReference type="AlphaFoldDB" id="A0A242K6T5"/>
<protein>
    <submittedName>
        <fullName evidence="2">Uncharacterized protein</fullName>
    </submittedName>
</protein>
<reference evidence="2" key="1">
    <citation type="submission" date="2017-05" db="EMBL/GenBank/DDBJ databases">
        <title>The Genome Sequence of Enterococcus sp. 9E7_DIV0242.</title>
        <authorList>
            <consortium name="The Broad Institute Genomics Platform"/>
            <consortium name="The Broad Institute Genomic Center for Infectious Diseases"/>
            <person name="Earl A."/>
            <person name="Manson A."/>
            <person name="Schwartman J."/>
            <person name="Gilmore M."/>
            <person name="Abouelleil A."/>
            <person name="Cao P."/>
            <person name="Chapman S."/>
            <person name="Cusick C."/>
            <person name="Shea T."/>
            <person name="Young S."/>
            <person name="Neafsey D."/>
            <person name="Nusbaum C."/>
            <person name="Birren B."/>
        </authorList>
    </citation>
    <scope>NUCLEOTIDE SEQUENCE [LARGE SCALE GENOMIC DNA]</scope>
    <source>
        <strain evidence="2">9E7_DIV0242</strain>
    </source>
</reference>
<keyword evidence="1" id="KW-1133">Transmembrane helix</keyword>
<sequence>MTRGKVKKGIVIVAAAVLIFMGVRALFIFWLRGKEVSSIQTDREVIERYFPDFPETQGLYWVSAVEKRAIGPAITELYIYAQLEEAEFAHLIEGTSYSEVLSLPLFFQPKQLKGPFRWRRLEESKHPLRLHSELHRTIYIELEKSLVFIEANGTNL</sequence>
<comment type="caution">
    <text evidence="2">The sequence shown here is derived from an EMBL/GenBank/DDBJ whole genome shotgun (WGS) entry which is preliminary data.</text>
</comment>
<dbReference type="EMBL" id="NGMM01000003">
    <property type="protein sequence ID" value="OTP16028.1"/>
    <property type="molecule type" value="Genomic_DNA"/>
</dbReference>
<organism evidence="2">
    <name type="scientific">Candidatus Enterococcus clewellii</name>
    <dbReference type="NCBI Taxonomy" id="1834193"/>
    <lineage>
        <taxon>Bacteria</taxon>
        <taxon>Bacillati</taxon>
        <taxon>Bacillota</taxon>
        <taxon>Bacilli</taxon>
        <taxon>Lactobacillales</taxon>
        <taxon>Enterococcaceae</taxon>
        <taxon>Enterococcus</taxon>
    </lineage>
</organism>
<proteinExistence type="predicted"/>
<gene>
    <name evidence="2" type="ORF">A5888_002242</name>
</gene>
<evidence type="ECO:0000313" key="2">
    <source>
        <dbReference type="EMBL" id="OTP16028.1"/>
    </source>
</evidence>
<keyword evidence="1" id="KW-0812">Transmembrane</keyword>